<gene>
    <name evidence="5" type="ORF">HINF_LOCUS12236</name>
    <name evidence="6" type="ORF">HINF_LOCUS13052</name>
    <name evidence="2" type="ORF">HINF_LOCUS29562</name>
    <name evidence="3" type="ORF">HINF_LOCUS52944</name>
    <name evidence="4" type="ORF">HINF_LOCUS56452</name>
    <name evidence="7" type="ORF">HINF_LOCUS71861</name>
</gene>
<protein>
    <submittedName>
        <fullName evidence="4">Cytochrome b5-like Heme/Steroid binding domain containing protein</fullName>
    </submittedName>
    <submittedName>
        <fullName evidence="5">Cytochrome_b5-like Heme/Steroid binding domain containing protein</fullName>
    </submittedName>
</protein>
<dbReference type="AlphaFoldDB" id="A0AA86R9I7"/>
<name>A0AA86R9I7_9EUKA</name>
<dbReference type="EMBL" id="CAXDID020000030">
    <property type="protein sequence ID" value="CAL5993413.1"/>
    <property type="molecule type" value="Genomic_DNA"/>
</dbReference>
<evidence type="ECO:0000313" key="3">
    <source>
        <dbReference type="EMBL" id="CAI9965299.1"/>
    </source>
</evidence>
<evidence type="ECO:0000313" key="5">
    <source>
        <dbReference type="EMBL" id="CAL5991716.1"/>
    </source>
</evidence>
<evidence type="ECO:0000313" key="7">
    <source>
        <dbReference type="EMBL" id="CAL6102850.1"/>
    </source>
</evidence>
<keyword evidence="8" id="KW-1185">Reference proteome</keyword>
<reference evidence="5 8" key="2">
    <citation type="submission" date="2024-07" db="EMBL/GenBank/DDBJ databases">
        <authorList>
            <person name="Akdeniz Z."/>
        </authorList>
    </citation>
    <scope>NUCLEOTIDE SEQUENCE [LARGE SCALE GENOMIC DNA]</scope>
</reference>
<dbReference type="EMBL" id="CAXDID020000027">
    <property type="protein sequence ID" value="CAL5991716.1"/>
    <property type="molecule type" value="Genomic_DNA"/>
</dbReference>
<dbReference type="InterPro" id="IPR036400">
    <property type="entry name" value="Cyt_B5-like_heme/steroid_sf"/>
</dbReference>
<dbReference type="InterPro" id="IPR001199">
    <property type="entry name" value="Cyt_B5-like_heme/steroid-bd"/>
</dbReference>
<accession>A0AA86R9I7</accession>
<organism evidence="4">
    <name type="scientific">Hexamita inflata</name>
    <dbReference type="NCBI Taxonomy" id="28002"/>
    <lineage>
        <taxon>Eukaryota</taxon>
        <taxon>Metamonada</taxon>
        <taxon>Diplomonadida</taxon>
        <taxon>Hexamitidae</taxon>
        <taxon>Hexamitinae</taxon>
        <taxon>Hexamita</taxon>
    </lineage>
</organism>
<dbReference type="EMBL" id="CATOUU010001049">
    <property type="protein sequence ID" value="CAI9968807.1"/>
    <property type="molecule type" value="Genomic_DNA"/>
</dbReference>
<evidence type="ECO:0000313" key="2">
    <source>
        <dbReference type="EMBL" id="CAI9941917.1"/>
    </source>
</evidence>
<reference evidence="4" key="1">
    <citation type="submission" date="2023-06" db="EMBL/GenBank/DDBJ databases">
        <authorList>
            <person name="Kurt Z."/>
        </authorList>
    </citation>
    <scope>NUCLEOTIDE SEQUENCE</scope>
</reference>
<comment type="caution">
    <text evidence="4">The sequence shown here is derived from an EMBL/GenBank/DDBJ whole genome shotgun (WGS) entry which is preliminary data.</text>
</comment>
<sequence>MKVLPEMKRAELNKNGIKHIIIYNVVFDVTTYVTKHPGRQLILKAMTEDGLVCMIRRHGRNMDILRDRLSQLAVGKLPKAEQTDLTQVMQEYDQNKVLQLIIDLFGKQ</sequence>
<evidence type="ECO:0000259" key="1">
    <source>
        <dbReference type="Pfam" id="PF00173"/>
    </source>
</evidence>
<evidence type="ECO:0000313" key="6">
    <source>
        <dbReference type="EMBL" id="CAL5993413.1"/>
    </source>
</evidence>
<dbReference type="EMBL" id="CATOUU010000697">
    <property type="protein sequence ID" value="CAI9941917.1"/>
    <property type="molecule type" value="Genomic_DNA"/>
</dbReference>
<dbReference type="Gene3D" id="3.10.120.10">
    <property type="entry name" value="Cytochrome b5-like heme/steroid binding domain"/>
    <property type="match status" value="1"/>
</dbReference>
<dbReference type="Pfam" id="PF00173">
    <property type="entry name" value="Cyt-b5"/>
    <property type="match status" value="1"/>
</dbReference>
<proteinExistence type="predicted"/>
<dbReference type="EMBL" id="CAXDID020000560">
    <property type="protein sequence ID" value="CAL6102850.1"/>
    <property type="molecule type" value="Genomic_DNA"/>
</dbReference>
<feature type="domain" description="Cytochrome b5 heme-binding" evidence="1">
    <location>
        <begin position="11"/>
        <end position="76"/>
    </location>
</feature>
<dbReference type="SUPFAM" id="SSF55856">
    <property type="entry name" value="Cytochrome b5-like heme/steroid binding domain"/>
    <property type="match status" value="1"/>
</dbReference>
<dbReference type="EMBL" id="CATOUU010000985">
    <property type="protein sequence ID" value="CAI9965299.1"/>
    <property type="molecule type" value="Genomic_DNA"/>
</dbReference>
<evidence type="ECO:0000313" key="8">
    <source>
        <dbReference type="Proteomes" id="UP001642409"/>
    </source>
</evidence>
<evidence type="ECO:0000313" key="4">
    <source>
        <dbReference type="EMBL" id="CAI9968807.1"/>
    </source>
</evidence>
<dbReference type="Proteomes" id="UP001642409">
    <property type="component" value="Unassembled WGS sequence"/>
</dbReference>